<dbReference type="Gene3D" id="3.30.230.10">
    <property type="match status" value="1"/>
</dbReference>
<proteinExistence type="inferred from homology"/>
<dbReference type="EC" id="3.1.26.5" evidence="7 8"/>
<keyword evidence="3 7" id="KW-0540">Nuclease</keyword>
<dbReference type="NCBIfam" id="TIGR00188">
    <property type="entry name" value="rnpA"/>
    <property type="match status" value="1"/>
</dbReference>
<dbReference type="RefSeq" id="WP_100365764.1">
    <property type="nucleotide sequence ID" value="NZ_PGFF01000001.1"/>
</dbReference>
<evidence type="ECO:0000256" key="5">
    <source>
        <dbReference type="ARBA" id="ARBA00022801"/>
    </source>
</evidence>
<dbReference type="InterPro" id="IPR020539">
    <property type="entry name" value="RNase_P_CS"/>
</dbReference>
<dbReference type="SUPFAM" id="SSF54211">
    <property type="entry name" value="Ribosomal protein S5 domain 2-like"/>
    <property type="match status" value="1"/>
</dbReference>
<evidence type="ECO:0000256" key="1">
    <source>
        <dbReference type="ARBA" id="ARBA00002663"/>
    </source>
</evidence>
<comment type="function">
    <text evidence="1 7">RNaseP catalyzes the removal of the 5'-leader sequence from pre-tRNA to produce the mature 5'-terminus. It can also cleave other RNA substrates such as 4.5S RNA. The protein component plays an auxiliary but essential role in vivo by binding to the 5'-leader sequence and broadening the substrate specificity of the ribozyme.</text>
</comment>
<dbReference type="GO" id="GO:0000049">
    <property type="term" value="F:tRNA binding"/>
    <property type="evidence" value="ECO:0007669"/>
    <property type="project" value="UniProtKB-UniRule"/>
</dbReference>
<dbReference type="GO" id="GO:0042781">
    <property type="term" value="F:3'-tRNA processing endoribonuclease activity"/>
    <property type="evidence" value="ECO:0007669"/>
    <property type="project" value="TreeGrafter"/>
</dbReference>
<protein>
    <recommendedName>
        <fullName evidence="7 8">Ribonuclease P protein component</fullName>
        <shortName evidence="7">RNase P protein</shortName>
        <shortName evidence="7">RNaseP protein</shortName>
        <ecNumber evidence="7 8">3.1.26.5</ecNumber>
    </recommendedName>
    <alternativeName>
        <fullName evidence="7">Protein C5</fullName>
    </alternativeName>
</protein>
<accession>A0A2M9CP85</accession>
<evidence type="ECO:0000256" key="4">
    <source>
        <dbReference type="ARBA" id="ARBA00022759"/>
    </source>
</evidence>
<evidence type="ECO:0000256" key="7">
    <source>
        <dbReference type="HAMAP-Rule" id="MF_00227"/>
    </source>
</evidence>
<dbReference type="Proteomes" id="UP000228758">
    <property type="component" value="Unassembled WGS sequence"/>
</dbReference>
<evidence type="ECO:0000256" key="2">
    <source>
        <dbReference type="ARBA" id="ARBA00022694"/>
    </source>
</evidence>
<dbReference type="PANTHER" id="PTHR33992">
    <property type="entry name" value="RIBONUCLEASE P PROTEIN COMPONENT"/>
    <property type="match status" value="1"/>
</dbReference>
<keyword evidence="10" id="KW-1185">Reference proteome</keyword>
<keyword evidence="2 7" id="KW-0819">tRNA processing</keyword>
<dbReference type="HAMAP" id="MF_00227">
    <property type="entry name" value="RNase_P"/>
    <property type="match status" value="1"/>
</dbReference>
<evidence type="ECO:0000256" key="8">
    <source>
        <dbReference type="NCBIfam" id="TIGR00188"/>
    </source>
</evidence>
<dbReference type="PANTHER" id="PTHR33992:SF1">
    <property type="entry name" value="RIBONUCLEASE P PROTEIN COMPONENT"/>
    <property type="match status" value="1"/>
</dbReference>
<evidence type="ECO:0000313" key="9">
    <source>
        <dbReference type="EMBL" id="PJJ73715.1"/>
    </source>
</evidence>
<dbReference type="AlphaFoldDB" id="A0A2M9CP85"/>
<dbReference type="InterPro" id="IPR020568">
    <property type="entry name" value="Ribosomal_Su5_D2-typ_SF"/>
</dbReference>
<dbReference type="InterPro" id="IPR014721">
    <property type="entry name" value="Ribsml_uS5_D2-typ_fold_subgr"/>
</dbReference>
<sequence length="112" mass="12433">MLPRGNRINRGDEFRAVMRRGRRVASDRIVVHARQLDDGPARMGFVVGKMVGNAVTRNRVRRRLRELGRHALPALPEHTGVVVRALPPSAEASWTQLSEDFASLLQRSGAAS</sequence>
<dbReference type="InterPro" id="IPR000100">
    <property type="entry name" value="RNase_P"/>
</dbReference>
<keyword evidence="4 7" id="KW-0255">Endonuclease</keyword>
<evidence type="ECO:0000313" key="10">
    <source>
        <dbReference type="Proteomes" id="UP000228758"/>
    </source>
</evidence>
<gene>
    <name evidence="7" type="primary">rnpA</name>
    <name evidence="9" type="ORF">CLV46_3311</name>
</gene>
<evidence type="ECO:0000256" key="3">
    <source>
        <dbReference type="ARBA" id="ARBA00022722"/>
    </source>
</evidence>
<evidence type="ECO:0000256" key="6">
    <source>
        <dbReference type="ARBA" id="ARBA00022884"/>
    </source>
</evidence>
<comment type="subunit">
    <text evidence="7">Consists of a catalytic RNA component (M1 or rnpB) and a protein subunit.</text>
</comment>
<reference evidence="9 10" key="1">
    <citation type="submission" date="2017-11" db="EMBL/GenBank/DDBJ databases">
        <title>Genomic Encyclopedia of Archaeal and Bacterial Type Strains, Phase II (KMG-II): From Individual Species to Whole Genera.</title>
        <authorList>
            <person name="Goeker M."/>
        </authorList>
    </citation>
    <scope>NUCLEOTIDE SEQUENCE [LARGE SCALE GENOMIC DNA]</scope>
    <source>
        <strain evidence="9 10">DSM 27393</strain>
    </source>
</reference>
<dbReference type="EMBL" id="PGFF01000001">
    <property type="protein sequence ID" value="PJJ73715.1"/>
    <property type="molecule type" value="Genomic_DNA"/>
</dbReference>
<organism evidence="9 10">
    <name type="scientific">Diaminobutyricimonas aerilata</name>
    <dbReference type="NCBI Taxonomy" id="1162967"/>
    <lineage>
        <taxon>Bacteria</taxon>
        <taxon>Bacillati</taxon>
        <taxon>Actinomycetota</taxon>
        <taxon>Actinomycetes</taxon>
        <taxon>Micrococcales</taxon>
        <taxon>Microbacteriaceae</taxon>
        <taxon>Diaminobutyricimonas</taxon>
    </lineage>
</organism>
<dbReference type="GO" id="GO:0001682">
    <property type="term" value="P:tRNA 5'-leader removal"/>
    <property type="evidence" value="ECO:0007669"/>
    <property type="project" value="UniProtKB-UniRule"/>
</dbReference>
<dbReference type="GO" id="GO:0030677">
    <property type="term" value="C:ribonuclease P complex"/>
    <property type="evidence" value="ECO:0007669"/>
    <property type="project" value="TreeGrafter"/>
</dbReference>
<dbReference type="GO" id="GO:0004526">
    <property type="term" value="F:ribonuclease P activity"/>
    <property type="evidence" value="ECO:0007669"/>
    <property type="project" value="UniProtKB-UniRule"/>
</dbReference>
<comment type="catalytic activity">
    <reaction evidence="7">
        <text>Endonucleolytic cleavage of RNA, removing 5'-extranucleotides from tRNA precursor.</text>
        <dbReference type="EC" id="3.1.26.5"/>
    </reaction>
</comment>
<comment type="caution">
    <text evidence="9">The sequence shown here is derived from an EMBL/GenBank/DDBJ whole genome shotgun (WGS) entry which is preliminary data.</text>
</comment>
<keyword evidence="5 7" id="KW-0378">Hydrolase</keyword>
<dbReference type="PROSITE" id="PS00648">
    <property type="entry name" value="RIBONUCLEASE_P"/>
    <property type="match status" value="1"/>
</dbReference>
<dbReference type="OrthoDB" id="196964at2"/>
<dbReference type="Pfam" id="PF00825">
    <property type="entry name" value="Ribonuclease_P"/>
    <property type="match status" value="1"/>
</dbReference>
<comment type="similarity">
    <text evidence="7">Belongs to the RnpA family.</text>
</comment>
<keyword evidence="6 7" id="KW-0694">RNA-binding</keyword>
<name>A0A2M9CP85_9MICO</name>